<dbReference type="InterPro" id="IPR020610">
    <property type="entry name" value="Thiolase_AS"/>
</dbReference>
<dbReference type="Proteomes" id="UP000050454">
    <property type="component" value="Unassembled WGS sequence"/>
</dbReference>
<comment type="caution">
    <text evidence="13">The sequence shown here is derived from an EMBL/GenBank/DDBJ whole genome shotgun (WGS) entry which is preliminary data.</text>
</comment>
<comment type="similarity">
    <text evidence="1 10">Belongs to the thiolase-like superfamily. Thiolase family.</text>
</comment>
<dbReference type="PROSITE" id="PS00099">
    <property type="entry name" value="THIOLASE_3"/>
    <property type="match status" value="1"/>
</dbReference>
<keyword evidence="4 10" id="KW-0808">Transferase</keyword>
<keyword evidence="7" id="KW-0630">Potassium</keyword>
<evidence type="ECO:0000256" key="4">
    <source>
        <dbReference type="ARBA" id="ARBA00022679"/>
    </source>
</evidence>
<evidence type="ECO:0000313" key="14">
    <source>
        <dbReference type="Proteomes" id="UP000050454"/>
    </source>
</evidence>
<dbReference type="InterPro" id="IPR020617">
    <property type="entry name" value="Thiolase_C"/>
</dbReference>
<dbReference type="FunFam" id="3.40.47.10:FF:000007">
    <property type="entry name" value="acetyl-CoA acetyltransferase, mitochondrial"/>
    <property type="match status" value="1"/>
</dbReference>
<feature type="domain" description="Thiolase C-terminal" evidence="12">
    <location>
        <begin position="270"/>
        <end position="390"/>
    </location>
</feature>
<dbReference type="PROSITE" id="PS00737">
    <property type="entry name" value="THIOLASE_2"/>
    <property type="match status" value="1"/>
</dbReference>
<sequence length="392" mass="41569">MKTVYIVAAKRTPIGSFGGVFKDFSATDLGASIVKGTLEDAGIKPELIEELFFGNVVPSNLGQAPARQVAVKAGLAQSTPVTLINKVCASGMKATMIGAQSIQLGLNEMVAVGGMENMSQIPFYLDKARFGYGYGNGQMIDGLAKDGLTDPYQDKAMGCFADATAERFELTREMQDEYAINSYKRAAEAWASGEFAKEVLPVVLKDRKGNDVVISEDEEYKKVFFDKIPNLKPVFTKEGTVTAANASTINDGAACLILASEEAVEKHGLRPIAKICSSADGAREPEWFTIAPILAAEKSLERAGLSLSDIDYFEVNEAFSAVPMAFAKHFDISHTKMNVNGGAVSIGHPLGCSGARILVSLLNVLQSKGAKKGMAAICNGGGGASAMIVELI</sequence>
<evidence type="ECO:0000256" key="2">
    <source>
        <dbReference type="ARBA" id="ARBA00011881"/>
    </source>
</evidence>
<dbReference type="PANTHER" id="PTHR18919:SF156">
    <property type="entry name" value="ACETYL-COA ACETYLTRANSFERASE, MITOCHONDRIAL"/>
    <property type="match status" value="1"/>
</dbReference>
<dbReference type="SUPFAM" id="SSF53901">
    <property type="entry name" value="Thiolase-like"/>
    <property type="match status" value="2"/>
</dbReference>
<evidence type="ECO:0000256" key="7">
    <source>
        <dbReference type="ARBA" id="ARBA00022958"/>
    </source>
</evidence>
<keyword evidence="8 10" id="KW-0012">Acyltransferase</keyword>
<dbReference type="Gene3D" id="3.40.47.10">
    <property type="match status" value="1"/>
</dbReference>
<dbReference type="Pfam" id="PF00108">
    <property type="entry name" value="Thiolase_N"/>
    <property type="match status" value="1"/>
</dbReference>
<dbReference type="AlphaFoldDB" id="A0A0P7C0A6"/>
<evidence type="ECO:0000256" key="6">
    <source>
        <dbReference type="ARBA" id="ARBA00022946"/>
    </source>
</evidence>
<dbReference type="OrthoDB" id="9764892at2"/>
<dbReference type="CDD" id="cd00751">
    <property type="entry name" value="thiolase"/>
    <property type="match status" value="1"/>
</dbReference>
<protein>
    <recommendedName>
        <fullName evidence="3">acetyl-CoA C-acetyltransferase</fullName>
        <ecNumber evidence="3">2.3.1.9</ecNumber>
    </recommendedName>
</protein>
<dbReference type="NCBIfam" id="TIGR01930">
    <property type="entry name" value="AcCoA-C-Actrans"/>
    <property type="match status" value="1"/>
</dbReference>
<dbReference type="InterPro" id="IPR020616">
    <property type="entry name" value="Thiolase_N"/>
</dbReference>
<feature type="active site" description="Proton acceptor" evidence="9">
    <location>
        <position position="378"/>
    </location>
</feature>
<name>A0A0P7C0A6_9BACT</name>
<dbReference type="GO" id="GO:0006635">
    <property type="term" value="P:fatty acid beta-oxidation"/>
    <property type="evidence" value="ECO:0007669"/>
    <property type="project" value="TreeGrafter"/>
</dbReference>
<dbReference type="InterPro" id="IPR020613">
    <property type="entry name" value="Thiolase_CS"/>
</dbReference>
<dbReference type="PATRIC" id="fig|1605367.3.peg.3847"/>
<dbReference type="GO" id="GO:0003985">
    <property type="term" value="F:acetyl-CoA C-acetyltransferase activity"/>
    <property type="evidence" value="ECO:0007669"/>
    <property type="project" value="UniProtKB-EC"/>
</dbReference>
<evidence type="ECO:0000256" key="10">
    <source>
        <dbReference type="RuleBase" id="RU003557"/>
    </source>
</evidence>
<dbReference type="EMBL" id="LGTQ01000009">
    <property type="protein sequence ID" value="KPM47976.1"/>
    <property type="molecule type" value="Genomic_DNA"/>
</dbReference>
<evidence type="ECO:0000259" key="11">
    <source>
        <dbReference type="Pfam" id="PF00108"/>
    </source>
</evidence>
<dbReference type="Pfam" id="PF02803">
    <property type="entry name" value="Thiolase_C"/>
    <property type="match status" value="1"/>
</dbReference>
<keyword evidence="6" id="KW-0809">Transit peptide</keyword>
<evidence type="ECO:0000256" key="5">
    <source>
        <dbReference type="ARBA" id="ARBA00022723"/>
    </source>
</evidence>
<keyword evidence="5" id="KW-0479">Metal-binding</keyword>
<dbReference type="PIRSF" id="PIRSF000429">
    <property type="entry name" value="Ac-CoA_Ac_transf"/>
    <property type="match status" value="1"/>
</dbReference>
<evidence type="ECO:0000313" key="13">
    <source>
        <dbReference type="EMBL" id="KPM47976.1"/>
    </source>
</evidence>
<dbReference type="InterPro" id="IPR016039">
    <property type="entry name" value="Thiolase-like"/>
</dbReference>
<dbReference type="RefSeq" id="WP_055148594.1">
    <property type="nucleotide sequence ID" value="NZ_JXSZ01000009.1"/>
</dbReference>
<organism evidence="13 14">
    <name type="scientific">Jiulongibacter sediminis</name>
    <dbReference type="NCBI Taxonomy" id="1605367"/>
    <lineage>
        <taxon>Bacteria</taxon>
        <taxon>Pseudomonadati</taxon>
        <taxon>Bacteroidota</taxon>
        <taxon>Cytophagia</taxon>
        <taxon>Cytophagales</taxon>
        <taxon>Leadbetterellaceae</taxon>
        <taxon>Jiulongibacter</taxon>
    </lineage>
</organism>
<feature type="domain" description="Thiolase N-terminal" evidence="11">
    <location>
        <begin position="4"/>
        <end position="262"/>
    </location>
</feature>
<evidence type="ECO:0000256" key="8">
    <source>
        <dbReference type="ARBA" id="ARBA00023315"/>
    </source>
</evidence>
<feature type="active site" description="Proton acceptor" evidence="9">
    <location>
        <position position="348"/>
    </location>
</feature>
<gene>
    <name evidence="13" type="ORF">AFM12_12210</name>
</gene>
<feature type="active site" description="Acyl-thioester intermediate" evidence="9">
    <location>
        <position position="88"/>
    </location>
</feature>
<dbReference type="PANTHER" id="PTHR18919">
    <property type="entry name" value="ACETYL-COA C-ACYLTRANSFERASE"/>
    <property type="match status" value="1"/>
</dbReference>
<dbReference type="STRING" id="1605367.AFM12_12210"/>
<comment type="subunit">
    <text evidence="2">Homotetramer.</text>
</comment>
<keyword evidence="14" id="KW-1185">Reference proteome</keyword>
<evidence type="ECO:0000256" key="9">
    <source>
        <dbReference type="PIRSR" id="PIRSR000429-1"/>
    </source>
</evidence>
<evidence type="ECO:0000256" key="1">
    <source>
        <dbReference type="ARBA" id="ARBA00010982"/>
    </source>
</evidence>
<dbReference type="GO" id="GO:0046872">
    <property type="term" value="F:metal ion binding"/>
    <property type="evidence" value="ECO:0007669"/>
    <property type="project" value="UniProtKB-KW"/>
</dbReference>
<accession>A0A0P7C0A6</accession>
<evidence type="ECO:0000259" key="12">
    <source>
        <dbReference type="Pfam" id="PF02803"/>
    </source>
</evidence>
<dbReference type="EC" id="2.3.1.9" evidence="3"/>
<proteinExistence type="inferred from homology"/>
<dbReference type="InterPro" id="IPR002155">
    <property type="entry name" value="Thiolase"/>
</dbReference>
<reference evidence="13 14" key="1">
    <citation type="submission" date="2015-07" db="EMBL/GenBank/DDBJ databases">
        <title>The draft genome sequence of Leadbetterella sp. JN14-9.</title>
        <authorList>
            <person name="Liu Y."/>
            <person name="Du J."/>
            <person name="Shao Z."/>
        </authorList>
    </citation>
    <scope>NUCLEOTIDE SEQUENCE [LARGE SCALE GENOMIC DNA]</scope>
    <source>
        <strain evidence="13 14">JN14-9</strain>
    </source>
</reference>
<evidence type="ECO:0000256" key="3">
    <source>
        <dbReference type="ARBA" id="ARBA00012705"/>
    </source>
</evidence>